<reference evidence="2" key="1">
    <citation type="journal article" date="2009" name="Rice">
        <title>De Novo Next Generation Sequencing of Plant Genomes.</title>
        <authorList>
            <person name="Rounsley S."/>
            <person name="Marri P.R."/>
            <person name="Yu Y."/>
            <person name="He R."/>
            <person name="Sisneros N."/>
            <person name="Goicoechea J.L."/>
            <person name="Lee S.J."/>
            <person name="Angelova A."/>
            <person name="Kudrna D."/>
            <person name="Luo M."/>
            <person name="Affourtit J."/>
            <person name="Desany B."/>
            <person name="Knight J."/>
            <person name="Niazi F."/>
            <person name="Egholm M."/>
            <person name="Wing R.A."/>
        </authorList>
    </citation>
    <scope>NUCLEOTIDE SEQUENCE [LARGE SCALE GENOMIC DNA]</scope>
    <source>
        <strain evidence="2">cv. IRGC 105608</strain>
    </source>
</reference>
<protein>
    <recommendedName>
        <fullName evidence="4">Leucine-rich repeat-containing N-terminal plant-type domain-containing protein</fullName>
    </recommendedName>
</protein>
<feature type="transmembrane region" description="Helical" evidence="1">
    <location>
        <begin position="21"/>
        <end position="39"/>
    </location>
</feature>
<dbReference type="PANTHER" id="PTHR36329:SF1">
    <property type="entry name" value="TRANSMEMBRANE PROTEIN"/>
    <property type="match status" value="1"/>
</dbReference>
<sequence length="622" mass="69249">MQDVPSPLPALSTAYQPLPSLYLGFLAIWAASGFSWAFSSWRSRHFQVLSLHLPFCLALNSGGMFGGMVPLFFSSMQGSVNNLQWILALVPLIKALQMALSFLFWYSCVHLQTCSLWMSFGVYVTGILFQTASFVSFMLISHGYCIMCERLSIRERRITAGLGCLLYLSLIGYKAAVPYFTVFLLINYFMSFYIIFRRTSQNLMVLREQLNFIEEEDIHSLHGALNTKYTMFKRFQGTMQVAVVAFIMVYMRADDTPDNYWFRVLVREWVQFCIFMIPEASLHLPVVPLMKSTWEIAMPPIYSVEMDAADFKGLVSDHWHVGVRTSHTNSSCPSQPLLVLVQNPSPKVSTAATASRLQLNKNNQRRLILGKNRFDRQIPPELTNCTSLQFLDMSTNAFGGNMQEILGKFVTLRYLVLHHNNYTGRIVSFGVLRLPLFARLNLSFNQFYGELPLEVADMKSLKYPMLLANNFSGGIPATYPPFNFVIAIAYGIVFSLIIAGTVVFIMANLRARFSVDQDSDPESLSCENPKCGGGGGKCSAFHMSATSSSSPSSGCSSSCVTGCSHLLPPRSRYSTAAWGSLHAAHSSAHPPARPPALPPAAAALAPARCRCPCLSIAPRERR</sequence>
<dbReference type="PaxDb" id="65489-OBART01G26420.1"/>
<dbReference type="EnsemblPlants" id="OBART01G26420.1">
    <property type="protein sequence ID" value="OBART01G26420.1"/>
    <property type="gene ID" value="OBART01G26420"/>
</dbReference>
<keyword evidence="1" id="KW-0812">Transmembrane</keyword>
<accession>A0A0D3ESG0</accession>
<evidence type="ECO:0008006" key="4">
    <source>
        <dbReference type="Google" id="ProtNLM"/>
    </source>
</evidence>
<name>A0A0D3ESG0_9ORYZ</name>
<dbReference type="Gene3D" id="3.80.10.10">
    <property type="entry name" value="Ribonuclease Inhibitor"/>
    <property type="match status" value="1"/>
</dbReference>
<keyword evidence="3" id="KW-1185">Reference proteome</keyword>
<dbReference type="AlphaFoldDB" id="A0A0D3ESG0"/>
<dbReference type="Proteomes" id="UP000026960">
    <property type="component" value="Chromosome 1"/>
</dbReference>
<dbReference type="HOGENOM" id="CLU_030224_0_0_1"/>
<proteinExistence type="predicted"/>
<feature type="transmembrane region" description="Helical" evidence="1">
    <location>
        <begin position="85"/>
        <end position="107"/>
    </location>
</feature>
<dbReference type="eggNOG" id="ENOG502QRHK">
    <property type="taxonomic scope" value="Eukaryota"/>
</dbReference>
<dbReference type="SUPFAM" id="SSF52058">
    <property type="entry name" value="L domain-like"/>
    <property type="match status" value="1"/>
</dbReference>
<keyword evidence="1" id="KW-1133">Transmembrane helix</keyword>
<evidence type="ECO:0000256" key="1">
    <source>
        <dbReference type="SAM" id="Phobius"/>
    </source>
</evidence>
<feature type="transmembrane region" description="Helical" evidence="1">
    <location>
        <begin position="51"/>
        <end position="73"/>
    </location>
</feature>
<organism evidence="2">
    <name type="scientific">Oryza barthii</name>
    <dbReference type="NCBI Taxonomy" id="65489"/>
    <lineage>
        <taxon>Eukaryota</taxon>
        <taxon>Viridiplantae</taxon>
        <taxon>Streptophyta</taxon>
        <taxon>Embryophyta</taxon>
        <taxon>Tracheophyta</taxon>
        <taxon>Spermatophyta</taxon>
        <taxon>Magnoliopsida</taxon>
        <taxon>Liliopsida</taxon>
        <taxon>Poales</taxon>
        <taxon>Poaceae</taxon>
        <taxon>BOP clade</taxon>
        <taxon>Oryzoideae</taxon>
        <taxon>Oryzeae</taxon>
        <taxon>Oryzinae</taxon>
        <taxon>Oryza</taxon>
    </lineage>
</organism>
<evidence type="ECO:0000313" key="3">
    <source>
        <dbReference type="Proteomes" id="UP000026960"/>
    </source>
</evidence>
<feature type="transmembrane region" description="Helical" evidence="1">
    <location>
        <begin position="127"/>
        <end position="146"/>
    </location>
</feature>
<dbReference type="InterPro" id="IPR032675">
    <property type="entry name" value="LRR_dom_sf"/>
</dbReference>
<dbReference type="Gramene" id="OBART01G26420.1">
    <property type="protein sequence ID" value="OBART01G26420.1"/>
    <property type="gene ID" value="OBART01G26420"/>
</dbReference>
<keyword evidence="1" id="KW-0472">Membrane</keyword>
<feature type="transmembrane region" description="Helical" evidence="1">
    <location>
        <begin position="179"/>
        <end position="196"/>
    </location>
</feature>
<evidence type="ECO:0000313" key="2">
    <source>
        <dbReference type="EnsemblPlants" id="OBART01G26420.1"/>
    </source>
</evidence>
<dbReference type="PANTHER" id="PTHR36329">
    <property type="entry name" value="TRANSMEMBRANE PROTEIN"/>
    <property type="match status" value="1"/>
</dbReference>
<feature type="transmembrane region" description="Helical" evidence="1">
    <location>
        <begin position="484"/>
        <end position="507"/>
    </location>
</feature>
<reference evidence="2" key="2">
    <citation type="submission" date="2015-03" db="UniProtKB">
        <authorList>
            <consortium name="EnsemblPlants"/>
        </authorList>
    </citation>
    <scope>IDENTIFICATION</scope>
</reference>